<evidence type="ECO:0000256" key="3">
    <source>
        <dbReference type="ARBA" id="ARBA00022801"/>
    </source>
</evidence>
<evidence type="ECO:0000256" key="5">
    <source>
        <dbReference type="ARBA" id="ARBA00023049"/>
    </source>
</evidence>
<dbReference type="Gene3D" id="3.30.2010.10">
    <property type="entry name" value="Metalloproteases ('zincins'), catalytic domain"/>
    <property type="match status" value="1"/>
</dbReference>
<evidence type="ECO:0000256" key="1">
    <source>
        <dbReference type="ARBA" id="ARBA00022670"/>
    </source>
</evidence>
<comment type="similarity">
    <text evidence="6">Belongs to the peptidase M48 family.</text>
</comment>
<gene>
    <name evidence="9" type="ORF">AB840_07490</name>
</gene>
<keyword evidence="4 6" id="KW-0862">Zinc</keyword>
<sequence>MKRWKTWLTAAFLSVSLGTAPVGMVCAASAVETLLYGTAAIALVKKQLTNMDNTKQKQMLADTKAKTGVVENEAYNERLEMIQRNIVNTGMIKRNYDVYANPSKELNAFETIGGVISVNQGMLDALSDDELAFTLCHEMQHGENRHAVNGILKGIGIATLVDIAMGGNAELMDVLLGGVAVNYIDNEVVTMDQEKEADAEGFAVLKNTSYNIGGAPASMQFVYETYGELYQEGFKRIVSPNNHPQMSSRIQKLSERMTLWSGNHVQVGGDMVYVNGLAVVAPAASGSYSTCRRAFLVAGNLARVTHAVYGEAQKKDMVLKEPAEAMPEKKPLAGHDGTIPDLSRPADADLWQVRSDGTDISVNGLRIMTCAAGDDGEAIIKNLQTALYSKPVMVSEKQIKKLNTEWIQKHGYKEKKKDQSETKKTV</sequence>
<dbReference type="GO" id="GO:0051603">
    <property type="term" value="P:proteolysis involved in protein catabolic process"/>
    <property type="evidence" value="ECO:0007669"/>
    <property type="project" value="TreeGrafter"/>
</dbReference>
<keyword evidence="10" id="KW-1185">Reference proteome</keyword>
<keyword evidence="5 6" id="KW-0482">Metalloprotease</keyword>
<organism evidence="9 10">
    <name type="scientific">Megasphaera cerevisiae DSM 20462</name>
    <dbReference type="NCBI Taxonomy" id="1122219"/>
    <lineage>
        <taxon>Bacteria</taxon>
        <taxon>Bacillati</taxon>
        <taxon>Bacillota</taxon>
        <taxon>Negativicutes</taxon>
        <taxon>Veillonellales</taxon>
        <taxon>Veillonellaceae</taxon>
        <taxon>Megasphaera</taxon>
    </lineage>
</organism>
<keyword evidence="7" id="KW-0732">Signal</keyword>
<dbReference type="STRING" id="39029.BSR42_05835"/>
<dbReference type="RefSeq" id="WP_048514213.1">
    <property type="nucleotide sequence ID" value="NZ_FUXD01000020.1"/>
</dbReference>
<keyword evidence="3 6" id="KW-0378">Hydrolase</keyword>
<dbReference type="PANTHER" id="PTHR22726:SF1">
    <property type="entry name" value="METALLOENDOPEPTIDASE OMA1, MITOCHONDRIAL"/>
    <property type="match status" value="1"/>
</dbReference>
<evidence type="ECO:0000256" key="7">
    <source>
        <dbReference type="SAM" id="SignalP"/>
    </source>
</evidence>
<comment type="caution">
    <text evidence="9">The sequence shown here is derived from an EMBL/GenBank/DDBJ whole genome shotgun (WGS) entry which is preliminary data.</text>
</comment>
<dbReference type="Pfam" id="PF01435">
    <property type="entry name" value="Peptidase_M48"/>
    <property type="match status" value="1"/>
</dbReference>
<keyword evidence="2" id="KW-0479">Metal-binding</keyword>
<dbReference type="GO" id="GO:0016020">
    <property type="term" value="C:membrane"/>
    <property type="evidence" value="ECO:0007669"/>
    <property type="project" value="TreeGrafter"/>
</dbReference>
<comment type="cofactor">
    <cofactor evidence="6">
        <name>Zn(2+)</name>
        <dbReference type="ChEBI" id="CHEBI:29105"/>
    </cofactor>
    <text evidence="6">Binds 1 zinc ion per subunit.</text>
</comment>
<dbReference type="Proteomes" id="UP000036503">
    <property type="component" value="Unassembled WGS sequence"/>
</dbReference>
<feature type="domain" description="Peptidase M48" evidence="8">
    <location>
        <begin position="80"/>
        <end position="256"/>
    </location>
</feature>
<evidence type="ECO:0000256" key="6">
    <source>
        <dbReference type="RuleBase" id="RU003983"/>
    </source>
</evidence>
<dbReference type="AlphaFoldDB" id="A0A0J6WSS1"/>
<keyword evidence="1 6" id="KW-0645">Protease</keyword>
<protein>
    <submittedName>
        <fullName evidence="9">Peptidase M48 Ste24p</fullName>
    </submittedName>
</protein>
<dbReference type="OrthoDB" id="1624239at2"/>
<reference evidence="9 10" key="1">
    <citation type="submission" date="2015-06" db="EMBL/GenBank/DDBJ databases">
        <title>Draft genome sequence of beer spoilage bacterium Megasphaera cerevisiae type strain 20462.</title>
        <authorList>
            <person name="Kutumbaka K."/>
            <person name="Pasmowitz J."/>
            <person name="Mategko J."/>
            <person name="Reyes D."/>
            <person name="Friedrich A."/>
            <person name="Han S."/>
            <person name="Martens-Habbena W."/>
            <person name="Neal-McKinney J."/>
            <person name="Janagama H.K."/>
            <person name="Nadala C."/>
            <person name="Samadpour M."/>
        </authorList>
    </citation>
    <scope>NUCLEOTIDE SEQUENCE [LARGE SCALE GENOMIC DNA]</scope>
    <source>
        <strain evidence="9 10">DSM 20462</strain>
    </source>
</reference>
<evidence type="ECO:0000313" key="9">
    <source>
        <dbReference type="EMBL" id="KMO86550.1"/>
    </source>
</evidence>
<dbReference type="InParanoid" id="A0A0J6WSS1"/>
<evidence type="ECO:0000259" key="8">
    <source>
        <dbReference type="Pfam" id="PF01435"/>
    </source>
</evidence>
<dbReference type="GO" id="GO:0004222">
    <property type="term" value="F:metalloendopeptidase activity"/>
    <property type="evidence" value="ECO:0007669"/>
    <property type="project" value="InterPro"/>
</dbReference>
<accession>A0A0J6WSS1</accession>
<dbReference type="InterPro" id="IPR051156">
    <property type="entry name" value="Mito/Outer_Membr_Metalloprot"/>
</dbReference>
<feature type="signal peptide" evidence="7">
    <location>
        <begin position="1"/>
        <end position="30"/>
    </location>
</feature>
<dbReference type="PANTHER" id="PTHR22726">
    <property type="entry name" value="METALLOENDOPEPTIDASE OMA1"/>
    <property type="match status" value="1"/>
</dbReference>
<dbReference type="InterPro" id="IPR001915">
    <property type="entry name" value="Peptidase_M48"/>
</dbReference>
<evidence type="ECO:0000313" key="10">
    <source>
        <dbReference type="Proteomes" id="UP000036503"/>
    </source>
</evidence>
<dbReference type="CDD" id="cd07324">
    <property type="entry name" value="M48C_Oma1-like"/>
    <property type="match status" value="1"/>
</dbReference>
<dbReference type="PATRIC" id="fig|1122219.3.peg.1036"/>
<dbReference type="EMBL" id="LEKT01000020">
    <property type="protein sequence ID" value="KMO86550.1"/>
    <property type="molecule type" value="Genomic_DNA"/>
</dbReference>
<proteinExistence type="inferred from homology"/>
<feature type="chain" id="PRO_5038770151" evidence="7">
    <location>
        <begin position="31"/>
        <end position="426"/>
    </location>
</feature>
<evidence type="ECO:0000256" key="2">
    <source>
        <dbReference type="ARBA" id="ARBA00022723"/>
    </source>
</evidence>
<evidence type="ECO:0000256" key="4">
    <source>
        <dbReference type="ARBA" id="ARBA00022833"/>
    </source>
</evidence>
<dbReference type="GO" id="GO:0046872">
    <property type="term" value="F:metal ion binding"/>
    <property type="evidence" value="ECO:0007669"/>
    <property type="project" value="UniProtKB-KW"/>
</dbReference>
<name>A0A0J6WSS1_9FIRM</name>